<keyword evidence="6" id="KW-1133">Transmembrane helix</keyword>
<name>A0A166IRQ2_LACLC</name>
<evidence type="ECO:0000259" key="8">
    <source>
        <dbReference type="PROSITE" id="PS50847"/>
    </source>
</evidence>
<dbReference type="InterPro" id="IPR019931">
    <property type="entry name" value="LPXTG_anchor"/>
</dbReference>
<keyword evidence="3 7" id="KW-0732">Signal</keyword>
<evidence type="ECO:0000313" key="10">
    <source>
        <dbReference type="Proteomes" id="UP000076519"/>
    </source>
</evidence>
<gene>
    <name evidence="9" type="ORF">AB996_2274</name>
</gene>
<dbReference type="RefSeq" id="WP_063282408.1">
    <property type="nucleotide sequence ID" value="NZ_LIYF01000046.1"/>
</dbReference>
<feature type="chain" id="PRO_5007875420" evidence="7">
    <location>
        <begin position="27"/>
        <end position="678"/>
    </location>
</feature>
<dbReference type="PROSITE" id="PS50847">
    <property type="entry name" value="GRAM_POS_ANCHORING"/>
    <property type="match status" value="1"/>
</dbReference>
<evidence type="ECO:0000256" key="5">
    <source>
        <dbReference type="SAM" id="MobiDB-lite"/>
    </source>
</evidence>
<feature type="transmembrane region" description="Helical" evidence="6">
    <location>
        <begin position="656"/>
        <end position="674"/>
    </location>
</feature>
<reference evidence="9 10" key="1">
    <citation type="submission" date="2015-08" db="EMBL/GenBank/DDBJ databases">
        <title>Draft Genome Sequences of 11 Lactococcus lactis subspecies cremoris strains.</title>
        <authorList>
            <person name="Wels M."/>
            <person name="Backus L."/>
            <person name="Boekhorst J."/>
            <person name="Dijkstra A."/>
            <person name="Beerthuizen M."/>
            <person name="Siezen R."/>
            <person name="Bachmann H."/>
            <person name="Van Hijum S."/>
        </authorList>
    </citation>
    <scope>NUCLEOTIDE SEQUENCE [LARGE SCALE GENOMIC DNA]</scope>
    <source>
        <strain evidence="9 10">KW10</strain>
    </source>
</reference>
<dbReference type="NCBIfam" id="TIGR01167">
    <property type="entry name" value="LPXTG_anchor"/>
    <property type="match status" value="1"/>
</dbReference>
<evidence type="ECO:0000256" key="1">
    <source>
        <dbReference type="ARBA" id="ARBA00022512"/>
    </source>
</evidence>
<dbReference type="PATRIC" id="fig|1359.32.peg.940"/>
<dbReference type="EMBL" id="LIYF01000046">
    <property type="protein sequence ID" value="KZK04788.1"/>
    <property type="molecule type" value="Genomic_DNA"/>
</dbReference>
<dbReference type="Pfam" id="PF00746">
    <property type="entry name" value="Gram_pos_anchor"/>
    <property type="match status" value="1"/>
</dbReference>
<sequence>MNKKSYLALFSTMILSLPLIATSVEAYELSINSVTANNEKQLEDNQEESIKRLSTEGSTDLSNSTGSQKNSNFDKSKSDVEILEETSSNKKEEKGRDSTLPDNQNNSNNKSTTEQPNISSRLYTGSPFEQGKVGVKTSYSNGWGEGDSTIRLIGSAQTANFRASMKKVVQSDPDQRYILVGFRVAKASNTTGKLFDYDKIISRIYYDTSNRTGDVLSTGNYSDEFSSEALSGTDYQVSDYIYHDEKKGVDYTFTDSFRDSNKTFGIEAMIPTVSDAYDVSERIAIQALVKDTRNNNSISAWNLADLYKYTSFEGVHNAELQVKDTEISQNSIWDPRDNFISGTKFNGTEFINMGQTVKTSGTVDTSNPGNYPIEYSFEEKQSGTTATIKAIANIKVIANLETIKAHDITIYRGESWEPKDSFDSATDIKGNSIDLNSGVIISGANKVDTNKVGTYIVTYSSGSAKQDVTITVKDKQTAVNVHDLSIYVGETWKSEDNFDSALDKDGNKVDFSQLTVDESKVDTTTAGVYEITYTYGGVTSIAKLTVKGKQTAVNVHDSSIYVGETWKSEDNFDFALDKDGNKVDFSQLTVDDSKVNTTKAGINEVTYTYDGVTSTAKVTIYSVENNKDSKVDKIPMTKISKSKSELPKTGINDSPILLNIIGGITTIASLALFFRRKI</sequence>
<evidence type="ECO:0000256" key="4">
    <source>
        <dbReference type="ARBA" id="ARBA00023088"/>
    </source>
</evidence>
<evidence type="ECO:0000313" key="9">
    <source>
        <dbReference type="EMBL" id="KZK04788.1"/>
    </source>
</evidence>
<evidence type="ECO:0000256" key="3">
    <source>
        <dbReference type="ARBA" id="ARBA00022729"/>
    </source>
</evidence>
<evidence type="ECO:0000256" key="7">
    <source>
        <dbReference type="SAM" id="SignalP"/>
    </source>
</evidence>
<organism evidence="9 10">
    <name type="scientific">Lactococcus lactis subsp. cremoris</name>
    <name type="common">Streptococcus cremoris</name>
    <dbReference type="NCBI Taxonomy" id="1359"/>
    <lineage>
        <taxon>Bacteria</taxon>
        <taxon>Bacillati</taxon>
        <taxon>Bacillota</taxon>
        <taxon>Bacilli</taxon>
        <taxon>Lactobacillales</taxon>
        <taxon>Streptococcaceae</taxon>
        <taxon>Lactococcus</taxon>
    </lineage>
</organism>
<comment type="caution">
    <text evidence="9">The sequence shown here is derived from an EMBL/GenBank/DDBJ whole genome shotgun (WGS) entry which is preliminary data.</text>
</comment>
<dbReference type="Gene3D" id="2.60.40.10">
    <property type="entry name" value="Immunoglobulins"/>
    <property type="match status" value="4"/>
</dbReference>
<keyword evidence="6" id="KW-0472">Membrane</keyword>
<feature type="compositionally biased region" description="Polar residues" evidence="5">
    <location>
        <begin position="55"/>
        <end position="71"/>
    </location>
</feature>
<proteinExistence type="predicted"/>
<feature type="signal peptide" evidence="7">
    <location>
        <begin position="1"/>
        <end position="26"/>
    </location>
</feature>
<dbReference type="Proteomes" id="UP000076519">
    <property type="component" value="Unassembled WGS sequence"/>
</dbReference>
<feature type="compositionally biased region" description="Basic and acidic residues" evidence="5">
    <location>
        <begin position="87"/>
        <end position="99"/>
    </location>
</feature>
<keyword evidence="2" id="KW-0964">Secreted</keyword>
<feature type="domain" description="Gram-positive cocci surface proteins LPxTG" evidence="8">
    <location>
        <begin position="646"/>
        <end position="678"/>
    </location>
</feature>
<evidence type="ECO:0000256" key="6">
    <source>
        <dbReference type="SAM" id="Phobius"/>
    </source>
</evidence>
<feature type="region of interest" description="Disordered" evidence="5">
    <location>
        <begin position="40"/>
        <end position="131"/>
    </location>
</feature>
<dbReference type="AlphaFoldDB" id="A0A166IRQ2"/>
<accession>A0A166IRQ2</accession>
<feature type="compositionally biased region" description="Polar residues" evidence="5">
    <location>
        <begin position="100"/>
        <end position="123"/>
    </location>
</feature>
<keyword evidence="6" id="KW-0812">Transmembrane</keyword>
<keyword evidence="4" id="KW-0572">Peptidoglycan-anchor</keyword>
<evidence type="ECO:0000256" key="2">
    <source>
        <dbReference type="ARBA" id="ARBA00022525"/>
    </source>
</evidence>
<dbReference type="Pfam" id="PF07523">
    <property type="entry name" value="Big_3"/>
    <property type="match status" value="4"/>
</dbReference>
<keyword evidence="1" id="KW-0134">Cell wall</keyword>
<protein>
    <submittedName>
        <fullName evidence="9">Putative peptidoglycan bound protein</fullName>
    </submittedName>
</protein>
<feature type="compositionally biased region" description="Basic and acidic residues" evidence="5">
    <location>
        <begin position="40"/>
        <end position="54"/>
    </location>
</feature>
<dbReference type="InterPro" id="IPR022038">
    <property type="entry name" value="Ig-like_bact"/>
</dbReference>
<dbReference type="InterPro" id="IPR013783">
    <property type="entry name" value="Ig-like_fold"/>
</dbReference>